<keyword evidence="1" id="KW-1185">Reference proteome</keyword>
<name>A0A1I7WVX8_HETBA</name>
<protein>
    <submittedName>
        <fullName evidence="2">Uncharacterized protein</fullName>
    </submittedName>
</protein>
<proteinExistence type="predicted"/>
<evidence type="ECO:0000313" key="2">
    <source>
        <dbReference type="WBParaSite" id="Hba_09285"/>
    </source>
</evidence>
<sequence length="82" mass="9518">MEEEESIITRNKQMLHSIVFNQNPMPVQNYRMLQRADLGSSVLKGEPVSVLSQQITKNRLTSTKYLYDVLDVNGISMAYYKY</sequence>
<dbReference type="WBParaSite" id="Hba_09285">
    <property type="protein sequence ID" value="Hba_09285"/>
    <property type="gene ID" value="Hba_09285"/>
</dbReference>
<accession>A0A1I7WVX8</accession>
<reference evidence="2" key="1">
    <citation type="submission" date="2016-11" db="UniProtKB">
        <authorList>
            <consortium name="WormBaseParasite"/>
        </authorList>
    </citation>
    <scope>IDENTIFICATION</scope>
</reference>
<organism evidence="1 2">
    <name type="scientific">Heterorhabditis bacteriophora</name>
    <name type="common">Entomopathogenic nematode worm</name>
    <dbReference type="NCBI Taxonomy" id="37862"/>
    <lineage>
        <taxon>Eukaryota</taxon>
        <taxon>Metazoa</taxon>
        <taxon>Ecdysozoa</taxon>
        <taxon>Nematoda</taxon>
        <taxon>Chromadorea</taxon>
        <taxon>Rhabditida</taxon>
        <taxon>Rhabditina</taxon>
        <taxon>Rhabditomorpha</taxon>
        <taxon>Strongyloidea</taxon>
        <taxon>Heterorhabditidae</taxon>
        <taxon>Heterorhabditis</taxon>
    </lineage>
</organism>
<dbReference type="Proteomes" id="UP000095283">
    <property type="component" value="Unplaced"/>
</dbReference>
<evidence type="ECO:0000313" key="1">
    <source>
        <dbReference type="Proteomes" id="UP000095283"/>
    </source>
</evidence>
<dbReference type="AlphaFoldDB" id="A0A1I7WVX8"/>